<reference evidence="2" key="1">
    <citation type="journal article" date="2013" name="Nat. Commun.">
        <title>Whole-genome sequencing of Oryza brachyantha reveals mechanisms underlying Oryza genome evolution.</title>
        <authorList>
            <person name="Chen J."/>
            <person name="Huang Q."/>
            <person name="Gao D."/>
            <person name="Wang J."/>
            <person name="Lang Y."/>
            <person name="Liu T."/>
            <person name="Li B."/>
            <person name="Bai Z."/>
            <person name="Luis Goicoechea J."/>
            <person name="Liang C."/>
            <person name="Chen C."/>
            <person name="Zhang W."/>
            <person name="Sun S."/>
            <person name="Liao Y."/>
            <person name="Zhang X."/>
            <person name="Yang L."/>
            <person name="Song C."/>
            <person name="Wang M."/>
            <person name="Shi J."/>
            <person name="Liu G."/>
            <person name="Liu J."/>
            <person name="Zhou H."/>
            <person name="Zhou W."/>
            <person name="Yu Q."/>
            <person name="An N."/>
            <person name="Chen Y."/>
            <person name="Cai Q."/>
            <person name="Wang B."/>
            <person name="Liu B."/>
            <person name="Min J."/>
            <person name="Huang Y."/>
            <person name="Wu H."/>
            <person name="Li Z."/>
            <person name="Zhang Y."/>
            <person name="Yin Y."/>
            <person name="Song W."/>
            <person name="Jiang J."/>
            <person name="Jackson S.A."/>
            <person name="Wing R.A."/>
            <person name="Wang J."/>
            <person name="Chen M."/>
        </authorList>
    </citation>
    <scope>NUCLEOTIDE SEQUENCE [LARGE SCALE GENOMIC DNA]</scope>
    <source>
        <strain evidence="2">cv. IRGC 101232</strain>
    </source>
</reference>
<accession>J3KYN7</accession>
<evidence type="ECO:0000313" key="3">
    <source>
        <dbReference type="Proteomes" id="UP000006038"/>
    </source>
</evidence>
<evidence type="ECO:0000256" key="1">
    <source>
        <dbReference type="SAM" id="MobiDB-lite"/>
    </source>
</evidence>
<evidence type="ECO:0000313" key="2">
    <source>
        <dbReference type="EnsemblPlants" id="OB01G20930.1"/>
    </source>
</evidence>
<name>J3KYN7_ORYBR</name>
<dbReference type="EnsemblPlants" id="OB01G20930.1">
    <property type="protein sequence ID" value="OB01G20930.1"/>
    <property type="gene ID" value="OB01G20930"/>
</dbReference>
<sequence>MQMKVGVWCAGQYEGATPTCLIAWSVAGVEETTPTSNAEGHGGNDADEQGNMEEWHECE</sequence>
<protein>
    <submittedName>
        <fullName evidence="2">Uncharacterized protein</fullName>
    </submittedName>
</protein>
<dbReference type="AlphaFoldDB" id="J3KYN7"/>
<dbReference type="Proteomes" id="UP000006038">
    <property type="component" value="Chromosome 1"/>
</dbReference>
<proteinExistence type="predicted"/>
<reference evidence="2" key="2">
    <citation type="submission" date="2013-04" db="UniProtKB">
        <authorList>
            <consortium name="EnsemblPlants"/>
        </authorList>
    </citation>
    <scope>IDENTIFICATION</scope>
</reference>
<organism evidence="2">
    <name type="scientific">Oryza brachyantha</name>
    <name type="common">malo sina</name>
    <dbReference type="NCBI Taxonomy" id="4533"/>
    <lineage>
        <taxon>Eukaryota</taxon>
        <taxon>Viridiplantae</taxon>
        <taxon>Streptophyta</taxon>
        <taxon>Embryophyta</taxon>
        <taxon>Tracheophyta</taxon>
        <taxon>Spermatophyta</taxon>
        <taxon>Magnoliopsida</taxon>
        <taxon>Liliopsida</taxon>
        <taxon>Poales</taxon>
        <taxon>Poaceae</taxon>
        <taxon>BOP clade</taxon>
        <taxon>Oryzoideae</taxon>
        <taxon>Oryzeae</taxon>
        <taxon>Oryzinae</taxon>
        <taxon>Oryza</taxon>
    </lineage>
</organism>
<keyword evidence="3" id="KW-1185">Reference proteome</keyword>
<dbReference type="Gramene" id="OB01G20930.1">
    <property type="protein sequence ID" value="OB01G20930.1"/>
    <property type="gene ID" value="OB01G20930"/>
</dbReference>
<feature type="region of interest" description="Disordered" evidence="1">
    <location>
        <begin position="31"/>
        <end position="59"/>
    </location>
</feature>
<dbReference type="HOGENOM" id="CLU_2964550_0_0_1"/>